<name>A0ABW0GST6_9MICO</name>
<feature type="transmembrane region" description="Helical" evidence="8">
    <location>
        <begin position="165"/>
        <end position="186"/>
    </location>
</feature>
<reference evidence="10" key="1">
    <citation type="journal article" date="2019" name="Int. J. Syst. Evol. Microbiol.">
        <title>The Global Catalogue of Microorganisms (GCM) 10K type strain sequencing project: providing services to taxonomists for standard genome sequencing and annotation.</title>
        <authorList>
            <consortium name="The Broad Institute Genomics Platform"/>
            <consortium name="The Broad Institute Genome Sequencing Center for Infectious Disease"/>
            <person name="Wu L."/>
            <person name="Ma J."/>
        </authorList>
    </citation>
    <scope>NUCLEOTIDE SEQUENCE [LARGE SCALE GENOMIC DNA]</scope>
    <source>
        <strain evidence="10">CCUG 43114</strain>
    </source>
</reference>
<comment type="caution">
    <text evidence="9">The sequence shown here is derived from an EMBL/GenBank/DDBJ whole genome shotgun (WGS) entry which is preliminary data.</text>
</comment>
<keyword evidence="3" id="KW-0813">Transport</keyword>
<dbReference type="PANTHER" id="PTHR34979">
    <property type="entry name" value="INNER MEMBRANE PROTEIN YGAZ"/>
    <property type="match status" value="1"/>
</dbReference>
<evidence type="ECO:0000313" key="10">
    <source>
        <dbReference type="Proteomes" id="UP001596122"/>
    </source>
</evidence>
<organism evidence="9 10">
    <name type="scientific">Aquipuribacter nitratireducens</name>
    <dbReference type="NCBI Taxonomy" id="650104"/>
    <lineage>
        <taxon>Bacteria</taxon>
        <taxon>Bacillati</taxon>
        <taxon>Actinomycetota</taxon>
        <taxon>Actinomycetes</taxon>
        <taxon>Micrococcales</taxon>
        <taxon>Intrasporangiaceae</taxon>
        <taxon>Aquipuribacter</taxon>
    </lineage>
</organism>
<accession>A0ABW0GST6</accession>
<dbReference type="Proteomes" id="UP001596122">
    <property type="component" value="Unassembled WGS sequence"/>
</dbReference>
<keyword evidence="7 8" id="KW-0472">Membrane</keyword>
<dbReference type="Pfam" id="PF03591">
    <property type="entry name" value="AzlC"/>
    <property type="match status" value="1"/>
</dbReference>
<evidence type="ECO:0000256" key="7">
    <source>
        <dbReference type="ARBA" id="ARBA00023136"/>
    </source>
</evidence>
<feature type="transmembrane region" description="Helical" evidence="8">
    <location>
        <begin position="23"/>
        <end position="44"/>
    </location>
</feature>
<comment type="subcellular location">
    <subcellularLocation>
        <location evidence="1">Cell membrane</location>
        <topology evidence="1">Multi-pass membrane protein</topology>
    </subcellularLocation>
</comment>
<keyword evidence="10" id="KW-1185">Reference proteome</keyword>
<feature type="transmembrane region" description="Helical" evidence="8">
    <location>
        <begin position="135"/>
        <end position="159"/>
    </location>
</feature>
<evidence type="ECO:0000256" key="6">
    <source>
        <dbReference type="ARBA" id="ARBA00022989"/>
    </source>
</evidence>
<dbReference type="RefSeq" id="WP_340271710.1">
    <property type="nucleotide sequence ID" value="NZ_JBBEOG010000015.1"/>
</dbReference>
<protein>
    <submittedName>
        <fullName evidence="9">AzlC family ABC transporter permease</fullName>
    </submittedName>
</protein>
<dbReference type="PANTHER" id="PTHR34979:SF1">
    <property type="entry name" value="INNER MEMBRANE PROTEIN YGAZ"/>
    <property type="match status" value="1"/>
</dbReference>
<keyword evidence="5 8" id="KW-0812">Transmembrane</keyword>
<evidence type="ECO:0000313" key="9">
    <source>
        <dbReference type="EMBL" id="MFC5382309.1"/>
    </source>
</evidence>
<evidence type="ECO:0000256" key="2">
    <source>
        <dbReference type="ARBA" id="ARBA00010735"/>
    </source>
</evidence>
<keyword evidence="6 8" id="KW-1133">Transmembrane helix</keyword>
<keyword evidence="4" id="KW-1003">Cell membrane</keyword>
<evidence type="ECO:0000256" key="1">
    <source>
        <dbReference type="ARBA" id="ARBA00004651"/>
    </source>
</evidence>
<feature type="transmembrane region" description="Helical" evidence="8">
    <location>
        <begin position="193"/>
        <end position="226"/>
    </location>
</feature>
<sequence>MSGAPATEVEEAAAVASARRDGFGLGLLGVYGVSFGAVAVASGLSPLQAVVLSVVGFTGGSQFALAGVAAAGGAAVTGVASAWLLGVRNSLYAVRLTDVLPDRAPARTAAAHLVIDETTALAVRHEPHGRAAARAAFWTTGLVLFATWNLTTAVGAFGVQALGDPATLGLDAAAPAAFLALLWPALRRRRTAVLAVLAAAVAAVTSALAPAGIPVLAGGAVALLGLSPRWRA</sequence>
<dbReference type="InterPro" id="IPR011606">
    <property type="entry name" value="Brnchd-chn_aa_trnsp_permease"/>
</dbReference>
<evidence type="ECO:0000256" key="8">
    <source>
        <dbReference type="SAM" id="Phobius"/>
    </source>
</evidence>
<evidence type="ECO:0000256" key="3">
    <source>
        <dbReference type="ARBA" id="ARBA00022448"/>
    </source>
</evidence>
<dbReference type="EMBL" id="JBHSLD010000015">
    <property type="protein sequence ID" value="MFC5382309.1"/>
    <property type="molecule type" value="Genomic_DNA"/>
</dbReference>
<proteinExistence type="inferred from homology"/>
<evidence type="ECO:0000256" key="5">
    <source>
        <dbReference type="ARBA" id="ARBA00022692"/>
    </source>
</evidence>
<gene>
    <name evidence="9" type="ORF">ACFPJ6_16195</name>
</gene>
<comment type="similarity">
    <text evidence="2">Belongs to the AzlC family.</text>
</comment>
<feature type="transmembrane region" description="Helical" evidence="8">
    <location>
        <begin position="64"/>
        <end position="85"/>
    </location>
</feature>
<evidence type="ECO:0000256" key="4">
    <source>
        <dbReference type="ARBA" id="ARBA00022475"/>
    </source>
</evidence>